<organism evidence="6">
    <name type="scientific">Acididesulfobacillus acetoxydans</name>
    <dbReference type="NCBI Taxonomy" id="1561005"/>
    <lineage>
        <taxon>Bacteria</taxon>
        <taxon>Bacillati</taxon>
        <taxon>Bacillota</taxon>
        <taxon>Clostridia</taxon>
        <taxon>Eubacteriales</taxon>
        <taxon>Peptococcaceae</taxon>
        <taxon>Acididesulfobacillus</taxon>
    </lineage>
</organism>
<reference evidence="7" key="1">
    <citation type="submission" date="2014-11" db="EMBL/GenBank/DDBJ databases">
        <authorList>
            <person name="Hornung B.V."/>
        </authorList>
    </citation>
    <scope>NUCLEOTIDE SEQUENCE</scope>
    <source>
        <strain evidence="7">INE</strain>
    </source>
</reference>
<keyword evidence="2" id="KW-0238">DNA-binding</keyword>
<dbReference type="EMBL" id="CDGJ01000027">
    <property type="protein sequence ID" value="CEJ06365.1"/>
    <property type="molecule type" value="Genomic_DNA"/>
</dbReference>
<gene>
    <name evidence="7" type="ORF">DEACI_0813</name>
    <name evidence="6" type="ORF">DEACI_3457</name>
</gene>
<dbReference type="KEGG" id="aacx:DEACI_3457"/>
<dbReference type="GO" id="GO:0003677">
    <property type="term" value="F:DNA binding"/>
    <property type="evidence" value="ECO:0007669"/>
    <property type="project" value="UniProtKB-KW"/>
</dbReference>
<keyword evidence="1" id="KW-0805">Transcription regulation</keyword>
<dbReference type="Pfam" id="PF00392">
    <property type="entry name" value="GntR"/>
    <property type="match status" value="1"/>
</dbReference>
<evidence type="ECO:0000259" key="5">
    <source>
        <dbReference type="PROSITE" id="PS50949"/>
    </source>
</evidence>
<dbReference type="PROSITE" id="PS50949">
    <property type="entry name" value="HTH_GNTR"/>
    <property type="match status" value="1"/>
</dbReference>
<protein>
    <submittedName>
        <fullName evidence="6">GntR-type HTH domain protein</fullName>
    </submittedName>
    <submittedName>
        <fullName evidence="7">Transcriptional regulator, GntR</fullName>
    </submittedName>
</protein>
<dbReference type="PANTHER" id="PTHR38445">
    <property type="entry name" value="HTH-TYPE TRANSCRIPTIONAL REPRESSOR YTRA"/>
    <property type="match status" value="1"/>
</dbReference>
<dbReference type="Gene3D" id="1.10.10.10">
    <property type="entry name" value="Winged helix-like DNA-binding domain superfamily/Winged helix DNA-binding domain"/>
    <property type="match status" value="1"/>
</dbReference>
<dbReference type="CDD" id="cd07377">
    <property type="entry name" value="WHTH_GntR"/>
    <property type="match status" value="1"/>
</dbReference>
<evidence type="ECO:0000313" key="6">
    <source>
        <dbReference type="EMBL" id="CAA7602778.1"/>
    </source>
</evidence>
<name>A0A8S0W521_9FIRM</name>
<evidence type="ECO:0000313" key="8">
    <source>
        <dbReference type="Proteomes" id="UP001071230"/>
    </source>
</evidence>
<dbReference type="PANTHER" id="PTHR38445:SF10">
    <property type="entry name" value="GNTR-FAMILY TRANSCRIPTIONAL REGULATOR"/>
    <property type="match status" value="1"/>
</dbReference>
<dbReference type="Proteomes" id="UP001071230">
    <property type="component" value="Unassembled WGS sequence"/>
</dbReference>
<keyword evidence="8" id="KW-1185">Reference proteome</keyword>
<dbReference type="InterPro" id="IPR036388">
    <property type="entry name" value="WH-like_DNA-bd_sf"/>
</dbReference>
<dbReference type="InterPro" id="IPR036390">
    <property type="entry name" value="WH_DNA-bd_sf"/>
</dbReference>
<dbReference type="SMART" id="SM00345">
    <property type="entry name" value="HTH_GNTR"/>
    <property type="match status" value="1"/>
</dbReference>
<dbReference type="InterPro" id="IPR000524">
    <property type="entry name" value="Tscrpt_reg_HTH_GntR"/>
</dbReference>
<keyword evidence="3" id="KW-0804">Transcription</keyword>
<reference evidence="6" key="2">
    <citation type="submission" date="2020-01" db="EMBL/GenBank/DDBJ databases">
        <authorList>
            <person name="Hornung B."/>
        </authorList>
    </citation>
    <scope>NUCLEOTIDE SEQUENCE</scope>
    <source>
        <strain evidence="6">PacBioINE</strain>
    </source>
</reference>
<sequence>MHRGLEVTFMILNPASMKPIYVQIAAWLEGEILNGHLPGDERVYSQYQLAEMFNVNPATAAKGLNLLADEEIVYKQRGLGMYVARDAQARILAKRKGRFVSGLVREVVSEAGRLGMGTEELISLIRKIGREDSEDMTEERGPEKEREDNNHESP</sequence>
<evidence type="ECO:0000256" key="3">
    <source>
        <dbReference type="ARBA" id="ARBA00023163"/>
    </source>
</evidence>
<dbReference type="Proteomes" id="UP000836597">
    <property type="component" value="Chromosome"/>
</dbReference>
<dbReference type="GO" id="GO:0003700">
    <property type="term" value="F:DNA-binding transcription factor activity"/>
    <property type="evidence" value="ECO:0007669"/>
    <property type="project" value="InterPro"/>
</dbReference>
<dbReference type="AlphaFoldDB" id="A0A8S0W521"/>
<feature type="domain" description="HTH gntR-type" evidence="5">
    <location>
        <begin position="18"/>
        <end position="86"/>
    </location>
</feature>
<feature type="region of interest" description="Disordered" evidence="4">
    <location>
        <begin position="128"/>
        <end position="154"/>
    </location>
</feature>
<evidence type="ECO:0000256" key="2">
    <source>
        <dbReference type="ARBA" id="ARBA00023125"/>
    </source>
</evidence>
<accession>A0A8S0W521</accession>
<evidence type="ECO:0000256" key="4">
    <source>
        <dbReference type="SAM" id="MobiDB-lite"/>
    </source>
</evidence>
<feature type="compositionally biased region" description="Basic and acidic residues" evidence="4">
    <location>
        <begin position="138"/>
        <end position="154"/>
    </location>
</feature>
<evidence type="ECO:0000256" key="1">
    <source>
        <dbReference type="ARBA" id="ARBA00023015"/>
    </source>
</evidence>
<dbReference type="SUPFAM" id="SSF46785">
    <property type="entry name" value="Winged helix' DNA-binding domain"/>
    <property type="match status" value="1"/>
</dbReference>
<dbReference type="EMBL" id="LR746496">
    <property type="protein sequence ID" value="CAA7602778.1"/>
    <property type="molecule type" value="Genomic_DNA"/>
</dbReference>
<proteinExistence type="predicted"/>
<evidence type="ECO:0000313" key="7">
    <source>
        <dbReference type="EMBL" id="CEJ06365.1"/>
    </source>
</evidence>